<dbReference type="InterPro" id="IPR044824">
    <property type="entry name" value="MAIN-like"/>
</dbReference>
<dbReference type="HOGENOM" id="CLU_088055_0_0_1"/>
<name>U5D0Q2_AMBTC</name>
<dbReference type="GO" id="GO:0010073">
    <property type="term" value="P:meristem maintenance"/>
    <property type="evidence" value="ECO:0007669"/>
    <property type="project" value="InterPro"/>
</dbReference>
<dbReference type="PANTHER" id="PTHR46033">
    <property type="entry name" value="PROTEIN MAIN-LIKE 2"/>
    <property type="match status" value="1"/>
</dbReference>
<dbReference type="EMBL" id="KI392495">
    <property type="protein sequence ID" value="ERN15825.1"/>
    <property type="molecule type" value="Genomic_DNA"/>
</dbReference>
<gene>
    <name evidence="2" type="ORF">AMTR_s00039p00159170</name>
</gene>
<accession>U5D0Q2</accession>
<protein>
    <recommendedName>
        <fullName evidence="1">Aminotransferase-like plant mobile domain-containing protein</fullName>
    </recommendedName>
</protein>
<sequence length="276" mass="32938">MMPILEDTWKILLLKVTCVAVNVRRVENYENHVVRMIEKLPPDFGCTIFADSTDGTVPIIYLQHFEDIEVAGQYAWAAAALAFFFRALSKVVYTDHQHLSRTTTLLLCWAYEHFKLLCPISKEIWVGLPRSLRWTPFREWNNTRNFGFMGRQELDNARINDVIWTPYDDYPDIGDETAEDREYGLHVFETALYRTYLIDGHICEGYMSDYVLQQFRLHHGISADLLQWERREKRERREKKYDNWGYELRYEIDMWMNHLDYFCQADKDMCTGKLTQ</sequence>
<evidence type="ECO:0000259" key="1">
    <source>
        <dbReference type="Pfam" id="PF10536"/>
    </source>
</evidence>
<evidence type="ECO:0000313" key="2">
    <source>
        <dbReference type="EMBL" id="ERN15825.1"/>
    </source>
</evidence>
<organism evidence="2 3">
    <name type="scientific">Amborella trichopoda</name>
    <dbReference type="NCBI Taxonomy" id="13333"/>
    <lineage>
        <taxon>Eukaryota</taxon>
        <taxon>Viridiplantae</taxon>
        <taxon>Streptophyta</taxon>
        <taxon>Embryophyta</taxon>
        <taxon>Tracheophyta</taxon>
        <taxon>Spermatophyta</taxon>
        <taxon>Magnoliopsida</taxon>
        <taxon>Amborellales</taxon>
        <taxon>Amborellaceae</taxon>
        <taxon>Amborella</taxon>
    </lineage>
</organism>
<dbReference type="InterPro" id="IPR019557">
    <property type="entry name" value="AminoTfrase-like_pln_mobile"/>
</dbReference>
<dbReference type="PANTHER" id="PTHR46033:SF1">
    <property type="entry name" value="PROTEIN MAIN-LIKE 2"/>
    <property type="match status" value="1"/>
</dbReference>
<dbReference type="Gramene" id="ERN15825">
    <property type="protein sequence ID" value="ERN15825"/>
    <property type="gene ID" value="AMTR_s00039p00159170"/>
</dbReference>
<dbReference type="Pfam" id="PF10536">
    <property type="entry name" value="PMD"/>
    <property type="match status" value="1"/>
</dbReference>
<feature type="domain" description="Aminotransferase-like plant mobile" evidence="1">
    <location>
        <begin position="45"/>
        <end position="258"/>
    </location>
</feature>
<proteinExistence type="predicted"/>
<keyword evidence="3" id="KW-1185">Reference proteome</keyword>
<dbReference type="AlphaFoldDB" id="U5D0Q2"/>
<evidence type="ECO:0000313" key="3">
    <source>
        <dbReference type="Proteomes" id="UP000017836"/>
    </source>
</evidence>
<reference evidence="3" key="1">
    <citation type="journal article" date="2013" name="Science">
        <title>The Amborella genome and the evolution of flowering plants.</title>
        <authorList>
            <consortium name="Amborella Genome Project"/>
        </authorList>
    </citation>
    <scope>NUCLEOTIDE SEQUENCE [LARGE SCALE GENOMIC DNA]</scope>
</reference>
<dbReference type="Proteomes" id="UP000017836">
    <property type="component" value="Unassembled WGS sequence"/>
</dbReference>